<reference evidence="3 4" key="1">
    <citation type="submission" date="2019-08" db="EMBL/GenBank/DDBJ databases">
        <title>In-depth cultivation of the pig gut microbiome towards novel bacterial diversity and tailored functional studies.</title>
        <authorList>
            <person name="Wylensek D."/>
            <person name="Hitch T.C.A."/>
            <person name="Clavel T."/>
        </authorList>
    </citation>
    <scope>NUCLEOTIDE SEQUENCE [LARGE SCALE GENOMIC DNA]</scope>
    <source>
        <strain evidence="3 4">WB01_CNA04</strain>
    </source>
</reference>
<dbReference type="SUPFAM" id="SSF50475">
    <property type="entry name" value="FMN-binding split barrel"/>
    <property type="match status" value="1"/>
</dbReference>
<proteinExistence type="inferred from homology"/>
<dbReference type="InterPro" id="IPR052174">
    <property type="entry name" value="Flavoredoxin"/>
</dbReference>
<accession>A0A6N7X4Y5</accession>
<dbReference type="InterPro" id="IPR012349">
    <property type="entry name" value="Split_barrel_FMN-bd"/>
</dbReference>
<evidence type="ECO:0000313" key="4">
    <source>
        <dbReference type="Proteomes" id="UP000434342"/>
    </source>
</evidence>
<comment type="similarity">
    <text evidence="1">Belongs to the flavoredoxin family.</text>
</comment>
<dbReference type="PANTHER" id="PTHR43567:SF5">
    <property type="entry name" value="HYPOTHETICAL CYTOSOLIC PROTEIN"/>
    <property type="match status" value="1"/>
</dbReference>
<dbReference type="Pfam" id="PF01613">
    <property type="entry name" value="Flavin_Reduct"/>
    <property type="match status" value="1"/>
</dbReference>
<evidence type="ECO:0000256" key="1">
    <source>
        <dbReference type="ARBA" id="ARBA00038054"/>
    </source>
</evidence>
<organism evidence="3 4">
    <name type="scientific">Parafannyhessea umbonata</name>
    <dbReference type="NCBI Taxonomy" id="604330"/>
    <lineage>
        <taxon>Bacteria</taxon>
        <taxon>Bacillati</taxon>
        <taxon>Actinomycetota</taxon>
        <taxon>Coriobacteriia</taxon>
        <taxon>Coriobacteriales</taxon>
        <taxon>Atopobiaceae</taxon>
        <taxon>Parafannyhessea</taxon>
    </lineage>
</organism>
<name>A0A6N7X4Y5_9ACTN</name>
<dbReference type="Proteomes" id="UP000434342">
    <property type="component" value="Unassembled WGS sequence"/>
</dbReference>
<dbReference type="PANTHER" id="PTHR43567">
    <property type="entry name" value="FLAVOREDOXIN-RELATED-RELATED"/>
    <property type="match status" value="1"/>
</dbReference>
<evidence type="ECO:0000259" key="2">
    <source>
        <dbReference type="Pfam" id="PF01613"/>
    </source>
</evidence>
<dbReference type="InterPro" id="IPR002563">
    <property type="entry name" value="Flavin_Rdtase-like_dom"/>
</dbReference>
<dbReference type="EMBL" id="VUND01000001">
    <property type="protein sequence ID" value="MST59516.1"/>
    <property type="molecule type" value="Genomic_DNA"/>
</dbReference>
<evidence type="ECO:0000313" key="3">
    <source>
        <dbReference type="EMBL" id="MST59516.1"/>
    </source>
</evidence>
<dbReference type="Gene3D" id="2.30.110.10">
    <property type="entry name" value="Electron Transport, Fmn-binding Protein, Chain A"/>
    <property type="match status" value="1"/>
</dbReference>
<comment type="caution">
    <text evidence="3">The sequence shown here is derived from an EMBL/GenBank/DDBJ whole genome shotgun (WGS) entry which is preliminary data.</text>
</comment>
<sequence length="186" mass="20406">MQTARTRGRGHKEKNMAFHEVDAHELTLRPFDAFDRGWALLAAGDKAASNCMTISWGGLGTLWNKPVATAYVRQSRYTKQFLDGSDTFSVNLFDVTERPALGILGKVSGRDGDKLAKTDLTQSLVDGTPVIDQARVILACRKAYVGPLAPEGIRDPEVEPRNYSGADAGNYHTMYVGYVERVLVAD</sequence>
<protein>
    <submittedName>
        <fullName evidence="3">Flavin reductase family protein</fullName>
    </submittedName>
</protein>
<dbReference type="AlphaFoldDB" id="A0A6N7X4Y5"/>
<feature type="domain" description="Flavin reductase like" evidence="2">
    <location>
        <begin position="33"/>
        <end position="183"/>
    </location>
</feature>
<dbReference type="GO" id="GO:0010181">
    <property type="term" value="F:FMN binding"/>
    <property type="evidence" value="ECO:0007669"/>
    <property type="project" value="InterPro"/>
</dbReference>
<dbReference type="GO" id="GO:0016646">
    <property type="term" value="F:oxidoreductase activity, acting on the CH-NH group of donors, NAD or NADP as acceptor"/>
    <property type="evidence" value="ECO:0007669"/>
    <property type="project" value="UniProtKB-ARBA"/>
</dbReference>
<gene>
    <name evidence="3" type="ORF">FYJ69_01120</name>
</gene>